<sequence>MLDFAYGLLTGNGYFPYYMYRQSKTLNNLENTGYAKKGRECLYNIFMMEECHSIFAVGAGAVTKICIPEKNEIKRIFNFKYPYEYISRFDIIKERKNEISALLTKSKE</sequence>
<reference evidence="1" key="1">
    <citation type="journal article" date="2013" name="Environ. Microbiol.">
        <title>Microbiota from the distal guts of lean and obese adolescents exhibit partial functional redundancy besides clear differences in community structure.</title>
        <authorList>
            <person name="Ferrer M."/>
            <person name="Ruiz A."/>
            <person name="Lanza F."/>
            <person name="Haange S.B."/>
            <person name="Oberbach A."/>
            <person name="Till H."/>
            <person name="Bargiela R."/>
            <person name="Campoy C."/>
            <person name="Segura M.T."/>
            <person name="Richter M."/>
            <person name="von Bergen M."/>
            <person name="Seifert J."/>
            <person name="Suarez A."/>
        </authorList>
    </citation>
    <scope>NUCLEOTIDE SEQUENCE</scope>
</reference>
<comment type="caution">
    <text evidence="1">The sequence shown here is derived from an EMBL/GenBank/DDBJ whole genome shotgun (WGS) entry which is preliminary data.</text>
</comment>
<dbReference type="InterPro" id="IPR058240">
    <property type="entry name" value="rSAM_sf"/>
</dbReference>
<organism evidence="1">
    <name type="scientific">human gut metagenome</name>
    <dbReference type="NCBI Taxonomy" id="408170"/>
    <lineage>
        <taxon>unclassified sequences</taxon>
        <taxon>metagenomes</taxon>
        <taxon>organismal metagenomes</taxon>
    </lineage>
</organism>
<proteinExistence type="predicted"/>
<evidence type="ECO:0000313" key="1">
    <source>
        <dbReference type="EMBL" id="EKC76801.1"/>
    </source>
</evidence>
<dbReference type="SUPFAM" id="SSF102114">
    <property type="entry name" value="Radical SAM enzymes"/>
    <property type="match status" value="1"/>
</dbReference>
<accession>K1UYV4</accession>
<dbReference type="EMBL" id="AJWY01002969">
    <property type="protein sequence ID" value="EKC76801.1"/>
    <property type="molecule type" value="Genomic_DNA"/>
</dbReference>
<gene>
    <name evidence="1" type="ORF">LEA_04511</name>
</gene>
<name>K1UYV4_9ZZZZ</name>
<protein>
    <submittedName>
        <fullName evidence="1">Coproporphyrinogen dehydrogenase</fullName>
    </submittedName>
</protein>
<dbReference type="AlphaFoldDB" id="K1UYV4"/>